<accession>A0ABW5J7Q0</accession>
<dbReference type="PANTHER" id="PTHR41878:SF1">
    <property type="entry name" value="TNPR PROTEIN"/>
    <property type="match status" value="1"/>
</dbReference>
<evidence type="ECO:0000313" key="3">
    <source>
        <dbReference type="Proteomes" id="UP001597510"/>
    </source>
</evidence>
<evidence type="ECO:0000313" key="2">
    <source>
        <dbReference type="EMBL" id="MFD2521589.1"/>
    </source>
</evidence>
<dbReference type="Pfam" id="PF07929">
    <property type="entry name" value="PRiA4_ORF3"/>
    <property type="match status" value="2"/>
</dbReference>
<reference evidence="3" key="1">
    <citation type="journal article" date="2019" name="Int. J. Syst. Evol. Microbiol.">
        <title>The Global Catalogue of Microorganisms (GCM) 10K type strain sequencing project: providing services to taxonomists for standard genome sequencing and annotation.</title>
        <authorList>
            <consortium name="The Broad Institute Genomics Platform"/>
            <consortium name="The Broad Institute Genome Sequencing Center for Infectious Disease"/>
            <person name="Wu L."/>
            <person name="Ma J."/>
        </authorList>
    </citation>
    <scope>NUCLEOTIDE SEQUENCE [LARGE SCALE GENOMIC DNA]</scope>
    <source>
        <strain evidence="3">KCTC 52344</strain>
    </source>
</reference>
<keyword evidence="3" id="KW-1185">Reference proteome</keyword>
<dbReference type="InterPro" id="IPR012912">
    <property type="entry name" value="Plasmid_pRiA4b_Orf3-like"/>
</dbReference>
<protein>
    <recommendedName>
        <fullName evidence="1">Plasmid pRiA4b Orf3-like domain-containing protein</fullName>
    </recommendedName>
</protein>
<name>A0ABW5J7Q0_9BACT</name>
<sequence length="422" mass="48301">MPQSFQFKITLLPGHIEPPIWRKIIIDSEKTLFDLHYVIQGAMGWTGSHLYAYYHADEKGDINRARNGYADLRLMEDEPGYHDDKFFRIKDIFKNIDDMMFYEYDFGDGWEHIIRLEAITETSQKTVSMCIDGERNCPIEDCGGLYGYLSLVEAVKNPRSKQAREMREWIGEPYNPEKFDLQVANHNIEFVRKMTESNIVQSTFFGGNSGNLGLDISDFLDSLIFGNQDFFRQINRLSLSGQVLVLKITVQGLKPEVSRTIEVEPKLKFRDLMKLIRASFGWISAETDMGYYFILGGDKFGKTSLFKGWYSQVAQKKIPVALYDDSTIKLSDVFTEEGIAVNSYMPLNAWKFRIKCISIKSKEKNKDYPTCVAGKGNLTQVPQIFDTLELYINSLSAGKGIISANADLEAINGYLRNIKKKK</sequence>
<proteinExistence type="predicted"/>
<comment type="caution">
    <text evidence="2">The sequence shown here is derived from an EMBL/GenBank/DDBJ whole genome shotgun (WGS) entry which is preliminary data.</text>
</comment>
<evidence type="ECO:0000259" key="1">
    <source>
        <dbReference type="Pfam" id="PF07929"/>
    </source>
</evidence>
<gene>
    <name evidence="2" type="ORF">ACFSR2_11900</name>
</gene>
<feature type="domain" description="Plasmid pRiA4b Orf3-like" evidence="1">
    <location>
        <begin position="4"/>
        <end position="182"/>
    </location>
</feature>
<dbReference type="InterPro" id="IPR024047">
    <property type="entry name" value="MM3350-like_sf"/>
</dbReference>
<dbReference type="Gene3D" id="3.10.290.30">
    <property type="entry name" value="MM3350-like"/>
    <property type="match status" value="2"/>
</dbReference>
<dbReference type="PANTHER" id="PTHR41878">
    <property type="entry name" value="LEXA REPRESSOR-RELATED"/>
    <property type="match status" value="1"/>
</dbReference>
<organism evidence="2 3">
    <name type="scientific">Emticicia soli</name>
    <dbReference type="NCBI Taxonomy" id="2027878"/>
    <lineage>
        <taxon>Bacteria</taxon>
        <taxon>Pseudomonadati</taxon>
        <taxon>Bacteroidota</taxon>
        <taxon>Cytophagia</taxon>
        <taxon>Cytophagales</taxon>
        <taxon>Leadbetterellaceae</taxon>
        <taxon>Emticicia</taxon>
    </lineage>
</organism>
<dbReference type="EMBL" id="JBHULC010000011">
    <property type="protein sequence ID" value="MFD2521589.1"/>
    <property type="molecule type" value="Genomic_DNA"/>
</dbReference>
<dbReference type="SUPFAM" id="SSF159941">
    <property type="entry name" value="MM3350-like"/>
    <property type="match status" value="2"/>
</dbReference>
<feature type="domain" description="Plasmid pRiA4b Orf3-like" evidence="1">
    <location>
        <begin position="243"/>
        <end position="377"/>
    </location>
</feature>
<dbReference type="RefSeq" id="WP_340235776.1">
    <property type="nucleotide sequence ID" value="NZ_JBBEWC010000005.1"/>
</dbReference>
<dbReference type="Proteomes" id="UP001597510">
    <property type="component" value="Unassembled WGS sequence"/>
</dbReference>